<evidence type="ECO:0000256" key="4">
    <source>
        <dbReference type="ARBA" id="ARBA00023136"/>
    </source>
</evidence>
<keyword evidence="3 5" id="KW-1133">Transmembrane helix</keyword>
<dbReference type="RefSeq" id="WP_079730463.1">
    <property type="nucleotide sequence ID" value="NZ_FVZE01000003.1"/>
</dbReference>
<feature type="transmembrane region" description="Helical" evidence="5">
    <location>
        <begin position="55"/>
        <end position="73"/>
    </location>
</feature>
<dbReference type="InterPro" id="IPR032808">
    <property type="entry name" value="DoxX"/>
</dbReference>
<evidence type="ECO:0000256" key="1">
    <source>
        <dbReference type="ARBA" id="ARBA00004141"/>
    </source>
</evidence>
<reference evidence="7" key="1">
    <citation type="submission" date="2017-02" db="EMBL/GenBank/DDBJ databases">
        <authorList>
            <person name="Varghese N."/>
            <person name="Submissions S."/>
        </authorList>
    </citation>
    <scope>NUCLEOTIDE SEQUENCE [LARGE SCALE GENOMIC DNA]</scope>
    <source>
        <strain evidence="7">SM117</strain>
    </source>
</reference>
<sequence length="141" mass="15450">MSKWKNEMIPNSMTWAGRMLTGLFALFMLGASISPKLLGMPVAEETMAQLGWPAGYALAIGVLELVCFVLYLIPRTSLLGAMLMTGLLGGAIATQIRAESPLFSHILFGLYLGVVMWGGLWLRDPRLRTLFPFAREAAEKS</sequence>
<dbReference type="GO" id="GO:0016020">
    <property type="term" value="C:membrane"/>
    <property type="evidence" value="ECO:0007669"/>
    <property type="project" value="UniProtKB-SubCell"/>
</dbReference>
<accession>A0A1U6HUG3</accession>
<name>A0A1U6HUG3_9SPHN</name>
<gene>
    <name evidence="6" type="ORF">SAMN06295987_10397</name>
</gene>
<comment type="subcellular location">
    <subcellularLocation>
        <location evidence="1">Membrane</location>
        <topology evidence="1">Multi-pass membrane protein</topology>
    </subcellularLocation>
</comment>
<evidence type="ECO:0000256" key="5">
    <source>
        <dbReference type="SAM" id="Phobius"/>
    </source>
</evidence>
<evidence type="ECO:0000256" key="3">
    <source>
        <dbReference type="ARBA" id="ARBA00022989"/>
    </source>
</evidence>
<dbReference type="STRING" id="428990.SAMN06295987_10397"/>
<feature type="transmembrane region" description="Helical" evidence="5">
    <location>
        <begin position="78"/>
        <end position="96"/>
    </location>
</feature>
<organism evidence="6 7">
    <name type="scientific">Novosphingobium mathurense</name>
    <dbReference type="NCBI Taxonomy" id="428990"/>
    <lineage>
        <taxon>Bacteria</taxon>
        <taxon>Pseudomonadati</taxon>
        <taxon>Pseudomonadota</taxon>
        <taxon>Alphaproteobacteria</taxon>
        <taxon>Sphingomonadales</taxon>
        <taxon>Sphingomonadaceae</taxon>
        <taxon>Novosphingobium</taxon>
    </lineage>
</organism>
<evidence type="ECO:0000313" key="6">
    <source>
        <dbReference type="EMBL" id="SLJ99453.1"/>
    </source>
</evidence>
<protein>
    <submittedName>
        <fullName evidence="6">DoxX-like family protein</fullName>
    </submittedName>
</protein>
<proteinExistence type="predicted"/>
<keyword evidence="7" id="KW-1185">Reference proteome</keyword>
<dbReference type="AlphaFoldDB" id="A0A1U6HUG3"/>
<dbReference type="Pfam" id="PF13564">
    <property type="entry name" value="DoxX_2"/>
    <property type="match status" value="1"/>
</dbReference>
<evidence type="ECO:0000313" key="7">
    <source>
        <dbReference type="Proteomes" id="UP000190989"/>
    </source>
</evidence>
<feature type="transmembrane region" description="Helical" evidence="5">
    <location>
        <begin position="102"/>
        <end position="122"/>
    </location>
</feature>
<dbReference type="EMBL" id="FVZE01000003">
    <property type="protein sequence ID" value="SLJ99453.1"/>
    <property type="molecule type" value="Genomic_DNA"/>
</dbReference>
<evidence type="ECO:0000256" key="2">
    <source>
        <dbReference type="ARBA" id="ARBA00022692"/>
    </source>
</evidence>
<dbReference type="Proteomes" id="UP000190989">
    <property type="component" value="Unassembled WGS sequence"/>
</dbReference>
<keyword evidence="4 5" id="KW-0472">Membrane</keyword>
<keyword evidence="2 5" id="KW-0812">Transmembrane</keyword>